<gene>
    <name evidence="1" type="ORF">Pan189_21160</name>
</gene>
<reference evidence="1 2" key="1">
    <citation type="submission" date="2019-02" db="EMBL/GenBank/DDBJ databases">
        <title>Deep-cultivation of Planctomycetes and their phenomic and genomic characterization uncovers novel biology.</title>
        <authorList>
            <person name="Wiegand S."/>
            <person name="Jogler M."/>
            <person name="Boedeker C."/>
            <person name="Pinto D."/>
            <person name="Vollmers J."/>
            <person name="Rivas-Marin E."/>
            <person name="Kohn T."/>
            <person name="Peeters S.H."/>
            <person name="Heuer A."/>
            <person name="Rast P."/>
            <person name="Oberbeckmann S."/>
            <person name="Bunk B."/>
            <person name="Jeske O."/>
            <person name="Meyerdierks A."/>
            <person name="Storesund J.E."/>
            <person name="Kallscheuer N."/>
            <person name="Luecker S."/>
            <person name="Lage O.M."/>
            <person name="Pohl T."/>
            <person name="Merkel B.J."/>
            <person name="Hornburger P."/>
            <person name="Mueller R.-W."/>
            <person name="Bruemmer F."/>
            <person name="Labrenz M."/>
            <person name="Spormann A.M."/>
            <person name="Op den Camp H."/>
            <person name="Overmann J."/>
            <person name="Amann R."/>
            <person name="Jetten M.S.M."/>
            <person name="Mascher T."/>
            <person name="Medema M.H."/>
            <person name="Devos D.P."/>
            <person name="Kaster A.-K."/>
            <person name="Ovreas L."/>
            <person name="Rohde M."/>
            <person name="Galperin M.Y."/>
            <person name="Jogler C."/>
        </authorList>
    </citation>
    <scope>NUCLEOTIDE SEQUENCE [LARGE SCALE GENOMIC DNA]</scope>
    <source>
        <strain evidence="1 2">Pan189</strain>
    </source>
</reference>
<organism evidence="1 2">
    <name type="scientific">Stratiformator vulcanicus</name>
    <dbReference type="NCBI Taxonomy" id="2527980"/>
    <lineage>
        <taxon>Bacteria</taxon>
        <taxon>Pseudomonadati</taxon>
        <taxon>Planctomycetota</taxon>
        <taxon>Planctomycetia</taxon>
        <taxon>Planctomycetales</taxon>
        <taxon>Planctomycetaceae</taxon>
        <taxon>Stratiformator</taxon>
    </lineage>
</organism>
<sequence length="78" mass="8798">MANVFEFVPGRWYRFHYPGGFSDEARCKGFDQKRQTYLVEFRGDPGAVVTLTDLLINAYKFEEIPAAVAPPSPTAPRS</sequence>
<name>A0A517R1L1_9PLAN</name>
<protein>
    <submittedName>
        <fullName evidence="1">Uncharacterized protein</fullName>
    </submittedName>
</protein>
<accession>A0A517R1L1</accession>
<dbReference type="EMBL" id="CP036268">
    <property type="protein sequence ID" value="QDT37734.1"/>
    <property type="molecule type" value="Genomic_DNA"/>
</dbReference>
<dbReference type="Proteomes" id="UP000317318">
    <property type="component" value="Chromosome"/>
</dbReference>
<proteinExistence type="predicted"/>
<keyword evidence="2" id="KW-1185">Reference proteome</keyword>
<dbReference type="RefSeq" id="WP_145363825.1">
    <property type="nucleotide sequence ID" value="NZ_CP036268.1"/>
</dbReference>
<dbReference type="KEGG" id="svp:Pan189_21160"/>
<evidence type="ECO:0000313" key="2">
    <source>
        <dbReference type="Proteomes" id="UP000317318"/>
    </source>
</evidence>
<dbReference type="AlphaFoldDB" id="A0A517R1L1"/>
<evidence type="ECO:0000313" key="1">
    <source>
        <dbReference type="EMBL" id="QDT37734.1"/>
    </source>
</evidence>